<comment type="caution">
    <text evidence="1">The sequence shown here is derived from an EMBL/GenBank/DDBJ whole genome shotgun (WGS) entry which is preliminary data.</text>
</comment>
<feature type="non-terminal residue" evidence="1">
    <location>
        <position position="1"/>
    </location>
</feature>
<dbReference type="Proteomes" id="UP001434883">
    <property type="component" value="Unassembled WGS sequence"/>
</dbReference>
<reference evidence="1 2" key="1">
    <citation type="submission" date="2021-06" db="EMBL/GenBank/DDBJ databases">
        <authorList>
            <person name="Palmer J.M."/>
        </authorList>
    </citation>
    <scope>NUCLEOTIDE SEQUENCE [LARGE SCALE GENOMIC DNA]</scope>
    <source>
        <strain evidence="1 2">XC_2019</strain>
        <tissue evidence="1">Muscle</tissue>
    </source>
</reference>
<sequence length="56" mass="5752">PVFPGDPSSSAGAKWSSAVRNQVASPPLTELVELSVNDGALGNIVRVRRSLVGVHG</sequence>
<accession>A0ABV0QBG2</accession>
<dbReference type="EMBL" id="JAHRIN010003485">
    <property type="protein sequence ID" value="MEQ2192757.1"/>
    <property type="molecule type" value="Genomic_DNA"/>
</dbReference>
<name>A0ABV0QBG2_9TELE</name>
<organism evidence="1 2">
    <name type="scientific">Xenoophorus captivus</name>
    <dbReference type="NCBI Taxonomy" id="1517983"/>
    <lineage>
        <taxon>Eukaryota</taxon>
        <taxon>Metazoa</taxon>
        <taxon>Chordata</taxon>
        <taxon>Craniata</taxon>
        <taxon>Vertebrata</taxon>
        <taxon>Euteleostomi</taxon>
        <taxon>Actinopterygii</taxon>
        <taxon>Neopterygii</taxon>
        <taxon>Teleostei</taxon>
        <taxon>Neoteleostei</taxon>
        <taxon>Acanthomorphata</taxon>
        <taxon>Ovalentaria</taxon>
        <taxon>Atherinomorphae</taxon>
        <taxon>Cyprinodontiformes</taxon>
        <taxon>Goodeidae</taxon>
        <taxon>Xenoophorus</taxon>
    </lineage>
</organism>
<evidence type="ECO:0000313" key="1">
    <source>
        <dbReference type="EMBL" id="MEQ2192757.1"/>
    </source>
</evidence>
<protein>
    <submittedName>
        <fullName evidence="1">Uncharacterized protein</fullName>
    </submittedName>
</protein>
<keyword evidence="2" id="KW-1185">Reference proteome</keyword>
<gene>
    <name evidence="1" type="ORF">XENOCAPTIV_016766</name>
</gene>
<proteinExistence type="predicted"/>
<evidence type="ECO:0000313" key="2">
    <source>
        <dbReference type="Proteomes" id="UP001434883"/>
    </source>
</evidence>